<keyword evidence="15 22" id="KW-0407">Ion channel</keyword>
<dbReference type="GeneTree" id="ENSGT01020000230351"/>
<evidence type="ECO:0000256" key="20">
    <source>
        <dbReference type="PIRSR" id="PIRSR005713-2"/>
    </source>
</evidence>
<sequence length="422" mass="46725">MAVATELATRARSLGSFLFGDCLDYETPKAVVIKDKVVGLVYRLLQLIIISYFLGWVFLTQKAYQSFEKVTESSVISKVKGVEAAASKSGQMRVWDVAEYVTPPQGGNSFCIVTNVLETPRQMLGTCAENKKVPGAKCTKHSDCKAGQTHLLGSGVKTGRCVPRDDEYKTCEVMAWCPLESGYAPKKPMLAGAENFTILIKNSVTFGRFKVERSNMKDDVNKSYLQNCLHDPIRDNYCPIFRLGDVVTRAGQDFEMLAAKGGVLGILIQWICDLDHGAAACHPKYSFERLDKVPPLSDLSSGYNFRYAEKHVFPNGTEFRYLYKIYGIRIDVLVSGEAGRFDVVPTLINIASALTSIGVGSVICDFILLNITKQRQKYRKHKVEEVENEKQKGLAHGYGTSLCKGNALSSQFSDRAPFALSK</sequence>
<dbReference type="PIRSF" id="PIRSF005713">
    <property type="entry name" value="P2X_purinoceptor"/>
    <property type="match status" value="1"/>
</dbReference>
<dbReference type="GO" id="GO:0004931">
    <property type="term" value="F:extracellularly ATP-gated monoatomic cation channel activity"/>
    <property type="evidence" value="ECO:0007669"/>
    <property type="project" value="UniProtKB-UniRule"/>
</dbReference>
<evidence type="ECO:0000256" key="18">
    <source>
        <dbReference type="PIRNR" id="PIRNR005713"/>
    </source>
</evidence>
<dbReference type="PANTHER" id="PTHR10125">
    <property type="entry name" value="P2X PURINOCEPTOR"/>
    <property type="match status" value="1"/>
</dbReference>
<evidence type="ECO:0000313" key="24">
    <source>
        <dbReference type="Proteomes" id="UP000694388"/>
    </source>
</evidence>
<dbReference type="GO" id="GO:0098794">
    <property type="term" value="C:postsynapse"/>
    <property type="evidence" value="ECO:0007669"/>
    <property type="project" value="GOC"/>
</dbReference>
<keyword evidence="8 22" id="KW-1133">Transmembrane helix</keyword>
<keyword evidence="12 22" id="KW-0675">Receptor</keyword>
<feature type="transmembrane region" description="Helical" evidence="22">
    <location>
        <begin position="40"/>
        <end position="59"/>
    </location>
</feature>
<evidence type="ECO:0000256" key="14">
    <source>
        <dbReference type="ARBA" id="ARBA00023286"/>
    </source>
</evidence>
<comment type="function">
    <text evidence="22">Receptor for ATP that acts as a ligand-gated ion channel.</text>
</comment>
<evidence type="ECO:0000256" key="17">
    <source>
        <dbReference type="ARBA" id="ARBA00036634"/>
    </source>
</evidence>
<comment type="catalytic activity">
    <reaction evidence="17">
        <text>Ca(2+)(in) = Ca(2+)(out)</text>
        <dbReference type="Rhea" id="RHEA:29671"/>
        <dbReference type="ChEBI" id="CHEBI:29108"/>
    </reaction>
</comment>
<feature type="binding site" evidence="19">
    <location>
        <begin position="304"/>
        <end position="306"/>
    </location>
    <ligand>
        <name>ATP</name>
        <dbReference type="ChEBI" id="CHEBI:30616"/>
        <note>ligand shared between two neighboring subunits of the homotrimer</note>
    </ligand>
</feature>
<dbReference type="FunFam" id="1.10.287.940:FF:000010">
    <property type="entry name" value="P2X receptor E"/>
    <property type="match status" value="1"/>
</dbReference>
<evidence type="ECO:0000256" key="2">
    <source>
        <dbReference type="ARBA" id="ARBA00009848"/>
    </source>
</evidence>
<evidence type="ECO:0000256" key="13">
    <source>
        <dbReference type="ARBA" id="ARBA00023180"/>
    </source>
</evidence>
<evidence type="ECO:0000256" key="1">
    <source>
        <dbReference type="ARBA" id="ARBA00004651"/>
    </source>
</evidence>
<accession>A0A8C4PWP6</accession>
<feature type="glycosylation site" description="N-linked (GlcNAc...) asparagine" evidence="21">
    <location>
        <position position="195"/>
    </location>
</feature>
<keyword evidence="6 19" id="KW-0547">Nucleotide-binding</keyword>
<reference evidence="23" key="2">
    <citation type="submission" date="2025-09" db="UniProtKB">
        <authorList>
            <consortium name="Ensembl"/>
        </authorList>
    </citation>
    <scope>IDENTIFICATION</scope>
</reference>
<evidence type="ECO:0000256" key="21">
    <source>
        <dbReference type="PIRSR" id="PIRSR005713-3"/>
    </source>
</evidence>
<dbReference type="InterPro" id="IPR059116">
    <property type="entry name" value="P2X_receptor"/>
</dbReference>
<reference evidence="23" key="1">
    <citation type="submission" date="2025-08" db="UniProtKB">
        <authorList>
            <consortium name="Ensembl"/>
        </authorList>
    </citation>
    <scope>IDENTIFICATION</scope>
</reference>
<evidence type="ECO:0000256" key="12">
    <source>
        <dbReference type="ARBA" id="ARBA00023170"/>
    </source>
</evidence>
<comment type="similarity">
    <text evidence="2 18 22">Belongs to the P2X receptor family.</text>
</comment>
<keyword evidence="14 18" id="KW-1071">Ligand-gated ion channel</keyword>
<feature type="transmembrane region" description="Helical" evidence="22">
    <location>
        <begin position="350"/>
        <end position="372"/>
    </location>
</feature>
<evidence type="ECO:0000256" key="5">
    <source>
        <dbReference type="ARBA" id="ARBA00022692"/>
    </source>
</evidence>
<evidence type="ECO:0000256" key="10">
    <source>
        <dbReference type="ARBA" id="ARBA00023136"/>
    </source>
</evidence>
<dbReference type="NCBIfam" id="TIGR00863">
    <property type="entry name" value="P2X"/>
    <property type="match status" value="1"/>
</dbReference>
<evidence type="ECO:0000256" key="19">
    <source>
        <dbReference type="PIRSR" id="PIRSR005713-1"/>
    </source>
</evidence>
<dbReference type="Gene3D" id="2.60.490.10">
    <property type="entry name" value="atp-gated p2x4 ion channel domain"/>
    <property type="match status" value="1"/>
</dbReference>
<proteinExistence type="inferred from homology"/>
<evidence type="ECO:0000256" key="6">
    <source>
        <dbReference type="ARBA" id="ARBA00022741"/>
    </source>
</evidence>
<feature type="binding site" evidence="19">
    <location>
        <position position="324"/>
    </location>
    <ligand>
        <name>ATP</name>
        <dbReference type="ChEBI" id="CHEBI:30616"/>
        <note>ligand shared between two neighboring subunits of the homotrimer</note>
    </ligand>
</feature>
<keyword evidence="3 18" id="KW-0813">Transport</keyword>
<dbReference type="FunFam" id="2.60.490.10:FF:000001">
    <property type="entry name" value="P2X purinoceptor"/>
    <property type="match status" value="1"/>
</dbReference>
<evidence type="ECO:0000256" key="11">
    <source>
        <dbReference type="ARBA" id="ARBA00023157"/>
    </source>
</evidence>
<feature type="disulfide bond" evidence="20">
    <location>
        <begin position="138"/>
        <end position="161"/>
    </location>
</feature>
<feature type="disulfide bond" evidence="20">
    <location>
        <begin position="144"/>
        <end position="171"/>
    </location>
</feature>
<evidence type="ECO:0000256" key="7">
    <source>
        <dbReference type="ARBA" id="ARBA00022840"/>
    </source>
</evidence>
<dbReference type="GO" id="GO:0033198">
    <property type="term" value="P:response to ATP"/>
    <property type="evidence" value="ECO:0007669"/>
    <property type="project" value="InterPro"/>
</dbReference>
<dbReference type="PROSITE" id="PS01212">
    <property type="entry name" value="P2X_RECEPTOR"/>
    <property type="match status" value="1"/>
</dbReference>
<comment type="subcellular location">
    <subcellularLocation>
        <location evidence="1">Cell membrane</location>
        <topology evidence="1">Multi-pass membrane protein</topology>
    </subcellularLocation>
    <subcellularLocation>
        <location evidence="22">Membrane</location>
        <topology evidence="22">Multi-pass membrane protein</topology>
    </subcellularLocation>
</comment>
<evidence type="ECO:0000256" key="3">
    <source>
        <dbReference type="ARBA" id="ARBA00022448"/>
    </source>
</evidence>
<evidence type="ECO:0000256" key="15">
    <source>
        <dbReference type="ARBA" id="ARBA00023303"/>
    </source>
</evidence>
<dbReference type="PANTHER" id="PTHR10125:SF4">
    <property type="entry name" value="P2X PURINOCEPTOR 2"/>
    <property type="match status" value="1"/>
</dbReference>
<keyword evidence="13" id="KW-0325">Glycoprotein</keyword>
<evidence type="ECO:0000256" key="4">
    <source>
        <dbReference type="ARBA" id="ARBA00022475"/>
    </source>
</evidence>
<feature type="disulfide bond" evidence="20">
    <location>
        <begin position="228"/>
        <end position="238"/>
    </location>
</feature>
<dbReference type="InterPro" id="IPR001429">
    <property type="entry name" value="P2X_purnocptor"/>
</dbReference>
<feature type="disulfide bond" evidence="20">
    <location>
        <begin position="127"/>
        <end position="177"/>
    </location>
</feature>
<evidence type="ECO:0000256" key="9">
    <source>
        <dbReference type="ARBA" id="ARBA00023065"/>
    </source>
</evidence>
<dbReference type="GO" id="GO:0070588">
    <property type="term" value="P:calcium ion transmembrane transport"/>
    <property type="evidence" value="ECO:0007669"/>
    <property type="project" value="TreeGrafter"/>
</dbReference>
<dbReference type="Proteomes" id="UP000694388">
    <property type="component" value="Unplaced"/>
</dbReference>
<dbReference type="GO" id="GO:0005886">
    <property type="term" value="C:plasma membrane"/>
    <property type="evidence" value="ECO:0007669"/>
    <property type="project" value="UniProtKB-SubCell"/>
</dbReference>
<dbReference type="GO" id="GO:0043235">
    <property type="term" value="C:receptor complex"/>
    <property type="evidence" value="ECO:0007669"/>
    <property type="project" value="TreeGrafter"/>
</dbReference>
<keyword evidence="4" id="KW-1003">Cell membrane</keyword>
<dbReference type="PRINTS" id="PR01307">
    <property type="entry name" value="P2XRECEPTOR"/>
</dbReference>
<feature type="disulfide bond" evidence="20">
    <location>
        <begin position="272"/>
        <end position="281"/>
    </location>
</feature>
<organism evidence="23 24">
    <name type="scientific">Eptatretus burgeri</name>
    <name type="common">Inshore hagfish</name>
    <dbReference type="NCBI Taxonomy" id="7764"/>
    <lineage>
        <taxon>Eukaryota</taxon>
        <taxon>Metazoa</taxon>
        <taxon>Chordata</taxon>
        <taxon>Craniata</taxon>
        <taxon>Vertebrata</taxon>
        <taxon>Cyclostomata</taxon>
        <taxon>Myxini</taxon>
        <taxon>Myxiniformes</taxon>
        <taxon>Myxinidae</taxon>
        <taxon>Eptatretinae</taxon>
        <taxon>Eptatretus</taxon>
    </lineage>
</organism>
<comment type="catalytic activity">
    <reaction evidence="16">
        <text>Na(+)(in) = Na(+)(out)</text>
        <dbReference type="Rhea" id="RHEA:34963"/>
        <dbReference type="ChEBI" id="CHEBI:29101"/>
    </reaction>
</comment>
<keyword evidence="10 18" id="KW-0472">Membrane</keyword>
<dbReference type="InterPro" id="IPR053792">
    <property type="entry name" value="P2X_RECEPTOR_CS"/>
</dbReference>
<dbReference type="Gene3D" id="1.10.287.940">
    <property type="entry name" value="atp-gated p2x4 ion channel"/>
    <property type="match status" value="1"/>
</dbReference>
<dbReference type="GO" id="GO:0005524">
    <property type="term" value="F:ATP binding"/>
    <property type="evidence" value="ECO:0007669"/>
    <property type="project" value="UniProtKB-UniRule"/>
</dbReference>
<keyword evidence="24" id="KW-1185">Reference proteome</keyword>
<feature type="binding site" evidence="19">
    <location>
        <position position="197"/>
    </location>
    <ligand>
        <name>ATP</name>
        <dbReference type="ChEBI" id="CHEBI:30616"/>
        <note>ligand shared between two neighboring subunits of the homotrimer</note>
    </ligand>
</feature>
<evidence type="ECO:0000256" key="8">
    <source>
        <dbReference type="ARBA" id="ARBA00022989"/>
    </source>
</evidence>
<keyword evidence="11 20" id="KW-1015">Disulfide bond</keyword>
<evidence type="ECO:0000256" key="16">
    <source>
        <dbReference type="ARBA" id="ARBA00036239"/>
    </source>
</evidence>
<dbReference type="Ensembl" id="ENSEBUT00000002350.1">
    <property type="protein sequence ID" value="ENSEBUP00000002005.1"/>
    <property type="gene ID" value="ENSEBUG00000001610.1"/>
</dbReference>
<keyword evidence="5 22" id="KW-0812">Transmembrane</keyword>
<dbReference type="AlphaFoldDB" id="A0A8C4PWP6"/>
<dbReference type="Pfam" id="PF00864">
    <property type="entry name" value="P2X_receptor"/>
    <property type="match status" value="1"/>
</dbReference>
<evidence type="ECO:0000313" key="23">
    <source>
        <dbReference type="Ensembl" id="ENSEBUP00000002005.1"/>
    </source>
</evidence>
<dbReference type="InterPro" id="IPR027309">
    <property type="entry name" value="P2X_extracellular_dom_sf"/>
</dbReference>
<name>A0A8C4PWP6_EPTBU</name>
<feature type="binding site" evidence="19">
    <location>
        <begin position="78"/>
        <end position="80"/>
    </location>
    <ligand>
        <name>ATP</name>
        <dbReference type="ChEBI" id="CHEBI:30616"/>
        <note>ligand shared between two neighboring subunits of the homotrimer</note>
    </ligand>
</feature>
<keyword evidence="9 18" id="KW-0406">Ion transport</keyword>
<protein>
    <recommendedName>
        <fullName evidence="18 22">P2X purinoceptor</fullName>
    </recommendedName>
</protein>
<dbReference type="OMA" id="CITEETH"/>
<evidence type="ECO:0000256" key="22">
    <source>
        <dbReference type="RuleBase" id="RU000681"/>
    </source>
</evidence>
<dbReference type="GO" id="GO:0001614">
    <property type="term" value="F:purinergic nucleotide receptor activity"/>
    <property type="evidence" value="ECO:0007669"/>
    <property type="project" value="UniProtKB-UniRule"/>
</dbReference>
<keyword evidence="7 19" id="KW-0067">ATP-binding</keyword>